<evidence type="ECO:0000313" key="1">
    <source>
        <dbReference type="EMBL" id="SNR86053.1"/>
    </source>
</evidence>
<sequence length="513" mass="53059">MTAAPPVPAPPFAVGDVDTSGFAGHRVVFAASRTGTLHAAEGRGCHHAATAQRNGTKVEVVVPDDALTTGWEPERRCCGGADVFGALTAARALTTDWRTLDELRTVLTGTPTDPARLLELLDAARKLAAAVTRTDEGTWQPAHSWETVPAQRITLGGWAADLVAAAPAALTAAEWLPAALTEHVSVHLPLAEIAALRAWDRRPNTPAAQALTTACWQLGKEVRDDVAALAAAAGVLLAERLGRLEPTRPAGVDPAPVAAVVDLWRDELAERAAAPEQIIVWRGRFLDPPLADYQELLGYAFDVVDTADSEPYGSQSFGFLTARLPLGIAVALGPAPRVDADPCDDHRVIAALAADLPSTPFAEIGDPATRDVLVDAAHPRSLHARLARARAAVGATPTDVPAVPAAGQQVTATLTVTFTVADPAVIAAASEDALIDAAIAAERAAKTRGEPGLEPSSADAGGGLVVNDAAEDLRAGLRSLLTRAMPAPQLPGLNAGPVTVEVHGPAFAPPPTV</sequence>
<evidence type="ECO:0000313" key="2">
    <source>
        <dbReference type="Proteomes" id="UP000198403"/>
    </source>
</evidence>
<name>A0A238ZTR6_9ACTN</name>
<organism evidence="1 2">
    <name type="scientific">Blastococcus mobilis</name>
    <dbReference type="NCBI Taxonomy" id="1938746"/>
    <lineage>
        <taxon>Bacteria</taxon>
        <taxon>Bacillati</taxon>
        <taxon>Actinomycetota</taxon>
        <taxon>Actinomycetes</taxon>
        <taxon>Geodermatophilales</taxon>
        <taxon>Geodermatophilaceae</taxon>
        <taxon>Blastococcus</taxon>
    </lineage>
</organism>
<keyword evidence="2" id="KW-1185">Reference proteome</keyword>
<gene>
    <name evidence="1" type="ORF">SAMN06272737_13224</name>
</gene>
<reference evidence="1 2" key="1">
    <citation type="submission" date="2017-06" db="EMBL/GenBank/DDBJ databases">
        <authorList>
            <person name="Kim H.J."/>
            <person name="Triplett B.A."/>
        </authorList>
    </citation>
    <scope>NUCLEOTIDE SEQUENCE [LARGE SCALE GENOMIC DNA]</scope>
    <source>
        <strain evidence="1 2">DSM 44272</strain>
    </source>
</reference>
<dbReference type="RefSeq" id="WP_089338561.1">
    <property type="nucleotide sequence ID" value="NZ_FZNO01000032.1"/>
</dbReference>
<dbReference type="Proteomes" id="UP000198403">
    <property type="component" value="Unassembled WGS sequence"/>
</dbReference>
<accession>A0A238ZTR6</accession>
<dbReference type="AlphaFoldDB" id="A0A238ZTR6"/>
<dbReference type="EMBL" id="FZNO01000032">
    <property type="protein sequence ID" value="SNR86053.1"/>
    <property type="molecule type" value="Genomic_DNA"/>
</dbReference>
<proteinExistence type="predicted"/>
<protein>
    <submittedName>
        <fullName evidence="1">Uncharacterized protein</fullName>
    </submittedName>
</protein>